<evidence type="ECO:0000313" key="3">
    <source>
        <dbReference type="EMBL" id="CAI4210265.1"/>
    </source>
</evidence>
<proteinExistence type="predicted"/>
<dbReference type="SUPFAM" id="SSF69065">
    <property type="entry name" value="RNase III domain-like"/>
    <property type="match status" value="1"/>
</dbReference>
<comment type="caution">
    <text evidence="3">The sequence shown here is derived from an EMBL/GenBank/DDBJ whole genome shotgun (WGS) entry which is preliminary data.</text>
</comment>
<dbReference type="Pfam" id="PF14622">
    <property type="entry name" value="Ribonucleas_3_3"/>
    <property type="match status" value="1"/>
</dbReference>
<dbReference type="InterPro" id="IPR036389">
    <property type="entry name" value="RNase_III_sf"/>
</dbReference>
<dbReference type="PANTHER" id="PTHR28160:SF1">
    <property type="entry name" value="LARGE RIBOSOMAL SUBUNIT PROTEIN ML57"/>
    <property type="match status" value="1"/>
</dbReference>
<dbReference type="EMBL" id="CALLCH030000001">
    <property type="protein sequence ID" value="CAI4210265.1"/>
    <property type="molecule type" value="Genomic_DNA"/>
</dbReference>
<dbReference type="FunFam" id="1.10.1520.10:FF:000018">
    <property type="entry name" value="RNase III domain protein"/>
    <property type="match status" value="1"/>
</dbReference>
<protein>
    <recommendedName>
        <fullName evidence="2">RNase III domain-containing protein</fullName>
    </recommendedName>
</protein>
<dbReference type="GO" id="GO:0005762">
    <property type="term" value="C:mitochondrial large ribosomal subunit"/>
    <property type="evidence" value="ECO:0007669"/>
    <property type="project" value="InterPro"/>
</dbReference>
<gene>
    <name evidence="3" type="ORF">PPNO1_LOCUS72</name>
</gene>
<organism evidence="3 4">
    <name type="scientific">Parascedosporium putredinis</name>
    <dbReference type="NCBI Taxonomy" id="1442378"/>
    <lineage>
        <taxon>Eukaryota</taxon>
        <taxon>Fungi</taxon>
        <taxon>Dikarya</taxon>
        <taxon>Ascomycota</taxon>
        <taxon>Pezizomycotina</taxon>
        <taxon>Sordariomycetes</taxon>
        <taxon>Hypocreomycetidae</taxon>
        <taxon>Microascales</taxon>
        <taxon>Microascaceae</taxon>
        <taxon>Parascedosporium</taxon>
    </lineage>
</organism>
<sequence>MASGGARTVCRAARLAMMPGAALARPLTSRVASLAAGPTAATKTTATATTRWISTVGARQAADTTSFDDFVAEVEKNQAAAAAATATAKKAAASAAEEGEQQPPRWSYTPAAMKAPVSMQRPKDPKRSIWHTNEDPEVLDQFYARFLGTHGPRLLPDELKWLAVTHKSFDQGRRGFNDRLAYLGRQAIILEVAKNIVSGSQAPAPAPDAYGRQPFEHPSLAALENFAEHQPADVISREKMCKLGMELGLLKVMRWKPRLPENLSGSGVEVVLSGAIHAIVGAVQLQCGAEVASRVIQEKILKRLNN</sequence>
<feature type="signal peptide" evidence="1">
    <location>
        <begin position="1"/>
        <end position="24"/>
    </location>
</feature>
<evidence type="ECO:0000256" key="1">
    <source>
        <dbReference type="SAM" id="SignalP"/>
    </source>
</evidence>
<evidence type="ECO:0000259" key="2">
    <source>
        <dbReference type="Pfam" id="PF14622"/>
    </source>
</evidence>
<dbReference type="AlphaFoldDB" id="A0A9P1GUG6"/>
<feature type="chain" id="PRO_5040384562" description="RNase III domain-containing protein" evidence="1">
    <location>
        <begin position="25"/>
        <end position="306"/>
    </location>
</feature>
<dbReference type="GO" id="GO:0032543">
    <property type="term" value="P:mitochondrial translation"/>
    <property type="evidence" value="ECO:0007669"/>
    <property type="project" value="InterPro"/>
</dbReference>
<dbReference type="GO" id="GO:0003735">
    <property type="term" value="F:structural constituent of ribosome"/>
    <property type="evidence" value="ECO:0007669"/>
    <property type="project" value="InterPro"/>
</dbReference>
<dbReference type="GO" id="GO:0004525">
    <property type="term" value="F:ribonuclease III activity"/>
    <property type="evidence" value="ECO:0007669"/>
    <property type="project" value="InterPro"/>
</dbReference>
<accession>A0A9P1GUG6</accession>
<dbReference type="PANTHER" id="PTHR28160">
    <property type="entry name" value="54S RIBOSOMAL PROTEIN L15, MITOCHONDRIAL"/>
    <property type="match status" value="1"/>
</dbReference>
<feature type="domain" description="RNase III" evidence="2">
    <location>
        <begin position="157"/>
        <end position="304"/>
    </location>
</feature>
<dbReference type="InterPro" id="IPR000999">
    <property type="entry name" value="RNase_III_dom"/>
</dbReference>
<reference evidence="3" key="1">
    <citation type="submission" date="2022-11" db="EMBL/GenBank/DDBJ databases">
        <authorList>
            <person name="Scott C."/>
            <person name="Bruce N."/>
        </authorList>
    </citation>
    <scope>NUCLEOTIDE SEQUENCE</scope>
</reference>
<dbReference type="Gene3D" id="1.10.1520.10">
    <property type="entry name" value="Ribonuclease III domain"/>
    <property type="match status" value="1"/>
</dbReference>
<keyword evidence="4" id="KW-1185">Reference proteome</keyword>
<dbReference type="OrthoDB" id="2281895at2759"/>
<dbReference type="Proteomes" id="UP000838763">
    <property type="component" value="Unassembled WGS sequence"/>
</dbReference>
<dbReference type="InterPro" id="IPR040030">
    <property type="entry name" value="Ribosomal_mL57"/>
</dbReference>
<name>A0A9P1GUG6_9PEZI</name>
<dbReference type="GO" id="GO:0006396">
    <property type="term" value="P:RNA processing"/>
    <property type="evidence" value="ECO:0007669"/>
    <property type="project" value="InterPro"/>
</dbReference>
<evidence type="ECO:0000313" key="4">
    <source>
        <dbReference type="Proteomes" id="UP000838763"/>
    </source>
</evidence>
<keyword evidence="1" id="KW-0732">Signal</keyword>